<protein>
    <submittedName>
        <fullName evidence="3">Uncharacterized protein</fullName>
    </submittedName>
</protein>
<feature type="region of interest" description="Disordered" evidence="2">
    <location>
        <begin position="1"/>
        <end position="30"/>
    </location>
</feature>
<feature type="region of interest" description="Disordered" evidence="2">
    <location>
        <begin position="688"/>
        <end position="711"/>
    </location>
</feature>
<comment type="caution">
    <text evidence="3">The sequence shown here is derived from an EMBL/GenBank/DDBJ whole genome shotgun (WGS) entry which is preliminary data.</text>
</comment>
<evidence type="ECO:0000313" key="3">
    <source>
        <dbReference type="EMBL" id="CAK0780683.1"/>
    </source>
</evidence>
<name>A0AAV1I649_9CHLO</name>
<reference evidence="3 4" key="1">
    <citation type="submission" date="2023-10" db="EMBL/GenBank/DDBJ databases">
        <authorList>
            <person name="Maclean D."/>
            <person name="Macfadyen A."/>
        </authorList>
    </citation>
    <scope>NUCLEOTIDE SEQUENCE [LARGE SCALE GENOMIC DNA]</scope>
</reference>
<evidence type="ECO:0000313" key="4">
    <source>
        <dbReference type="Proteomes" id="UP001314263"/>
    </source>
</evidence>
<feature type="compositionally biased region" description="Polar residues" evidence="2">
    <location>
        <begin position="641"/>
        <end position="654"/>
    </location>
</feature>
<evidence type="ECO:0000256" key="2">
    <source>
        <dbReference type="SAM" id="MobiDB-lite"/>
    </source>
</evidence>
<feature type="region of interest" description="Disordered" evidence="2">
    <location>
        <begin position="824"/>
        <end position="880"/>
    </location>
</feature>
<keyword evidence="4" id="KW-1185">Reference proteome</keyword>
<feature type="compositionally biased region" description="Low complexity" evidence="2">
    <location>
        <begin position="860"/>
        <end position="876"/>
    </location>
</feature>
<feature type="compositionally biased region" description="Polar residues" evidence="2">
    <location>
        <begin position="17"/>
        <end position="30"/>
    </location>
</feature>
<dbReference type="Proteomes" id="UP001314263">
    <property type="component" value="Unassembled WGS sequence"/>
</dbReference>
<dbReference type="EMBL" id="CAUYUE010000006">
    <property type="protein sequence ID" value="CAK0780683.1"/>
    <property type="molecule type" value="Genomic_DNA"/>
</dbReference>
<sequence length="898" mass="92768">MNDAASPSEAQGARPVLNSQKPGTGRTRPTNNQLLYKAYLRWEHYSHQLHGDPKLPAETEACASVTSAFLQVMSILFEVESLRVRDPRNILQILSTNTRRTKVVELMSGTHRVPDELKKHSLSDGVGGQYSTNLDRNRYGADDQYLSTVIRYDLEYLRLCPCLVDVEIIDAKNGSGTILVSAGPEYCLCQRDAAQGPAVAPGRPLHGGSVVPAWNSAEAKPAAPHPMPAGVATLPTVRPGVVDPGLVCNTSGAPAAQQPAMPGSAGKSDGSNLFDALLLAASGGRDKKQQAGQPGAAQLGAEAAAGEEAQVSSKPVEWPMVPPGSKRQRSRLHQTPGSAPPGAAPEDPSLHAEAEASAKTPRASSKRPAQVTVIEGQQLPMPQASREHSGENRVAEQTPLAEAGDLGSLSAMEAGAGRSGAFHVVGSAAQLAPEPADAELRRLQQEVRTLRAGSKRAEAALEESRARELGATASAEALRAQLDAFMPAAGAPALESAPSAGTSLEKKVLGQATWEESKERHAQRSSVQMPRMVYTLRVEVQRLQVKVQEAEARASASQRIAEEAQRELQAVAAAGTSPLASQARQAMDAEKALLRQQLMEAQAALQSVKAEKQALEECLSATASARHTPPSAQAAPVTPQPHRSGNVPSAQLSDGTEKKPLVSSPGEGGASALLTLSSQDAQHITLAGDSPQAAASQGVPGTALPVNGGSQPMLQVTEASVPNGGLPAGMSMPLLQEGGPAATPDNYQAALAMATPEQIQQALAALAQAASASAGGQLKPEDLAALFGPQWATLVAMPGGLVALPPDQLQQLAAFEAPAAQAALSGPSSQPLADPAPSAEASQPAASDPHAVQGAAADSQQKAQEQGAAPAPAQRAFSGEFDMNQVLNLSGGSLPTSA</sequence>
<accession>A0AAV1I649</accession>
<organism evidence="3 4">
    <name type="scientific">Coccomyxa viridis</name>
    <dbReference type="NCBI Taxonomy" id="1274662"/>
    <lineage>
        <taxon>Eukaryota</taxon>
        <taxon>Viridiplantae</taxon>
        <taxon>Chlorophyta</taxon>
        <taxon>core chlorophytes</taxon>
        <taxon>Trebouxiophyceae</taxon>
        <taxon>Trebouxiophyceae incertae sedis</taxon>
        <taxon>Coccomyxaceae</taxon>
        <taxon>Coccomyxa</taxon>
    </lineage>
</organism>
<keyword evidence="1" id="KW-0175">Coiled coil</keyword>
<dbReference type="AlphaFoldDB" id="A0AAV1I649"/>
<feature type="region of interest" description="Disordered" evidence="2">
    <location>
        <begin position="622"/>
        <end position="671"/>
    </location>
</feature>
<feature type="coiled-coil region" evidence="1">
    <location>
        <begin position="533"/>
        <end position="618"/>
    </location>
</feature>
<feature type="compositionally biased region" description="Low complexity" evidence="2">
    <location>
        <begin position="290"/>
        <end position="310"/>
    </location>
</feature>
<feature type="region of interest" description="Disordered" evidence="2">
    <location>
        <begin position="285"/>
        <end position="396"/>
    </location>
</feature>
<feature type="compositionally biased region" description="Low complexity" evidence="2">
    <location>
        <begin position="833"/>
        <end position="849"/>
    </location>
</feature>
<gene>
    <name evidence="3" type="ORF">CVIRNUC_005138</name>
</gene>
<feature type="compositionally biased region" description="Basic and acidic residues" evidence="2">
    <location>
        <begin position="385"/>
        <end position="394"/>
    </location>
</feature>
<proteinExistence type="predicted"/>
<evidence type="ECO:0000256" key="1">
    <source>
        <dbReference type="SAM" id="Coils"/>
    </source>
</evidence>